<protein>
    <submittedName>
        <fullName evidence="3">Plasmid transfer ATPase TraJ</fullName>
    </submittedName>
</protein>
<keyword evidence="3" id="KW-0614">Plasmid</keyword>
<dbReference type="EMBL" id="CP021660">
    <property type="protein sequence ID" value="AWK15480.1"/>
    <property type="molecule type" value="Genomic_DNA"/>
</dbReference>
<dbReference type="NCBIfam" id="TIGR02525">
    <property type="entry name" value="plasmid_TraJ"/>
    <property type="match status" value="1"/>
</dbReference>
<dbReference type="PANTHER" id="PTHR30486:SF6">
    <property type="entry name" value="TYPE IV PILUS RETRACTATION ATPASE PILT"/>
    <property type="match status" value="1"/>
</dbReference>
<dbReference type="InterPro" id="IPR001482">
    <property type="entry name" value="T2SS/T4SS_dom"/>
</dbReference>
<dbReference type="InterPro" id="IPR027417">
    <property type="entry name" value="P-loop_NTPase"/>
</dbReference>
<reference evidence="3 4" key="1">
    <citation type="submission" date="2017-05" db="EMBL/GenBank/DDBJ databases">
        <title>Genome sequence of Candidatus Fukatsuia symbiotica and Candidatus Hamiltonella defensa from Acyrthosiphon pisum strain 5D.</title>
        <authorList>
            <person name="Patel V.A."/>
            <person name="Chevignon G."/>
            <person name="Russell J.A."/>
            <person name="Oliver K.M."/>
        </authorList>
    </citation>
    <scope>NUCLEOTIDE SEQUENCE [LARGE SCALE GENOMIC DNA]</scope>
    <source>
        <strain evidence="3 4">5D</strain>
        <plasmid evidence="4">p5d_fsymbiotica-1</plasmid>
    </source>
</reference>
<dbReference type="InterPro" id="IPR050921">
    <property type="entry name" value="T4SS_GSP_E_ATPase"/>
</dbReference>
<dbReference type="KEGG" id="fsm:CCS41_13650"/>
<dbReference type="Proteomes" id="UP000261875">
    <property type="component" value="Plasmid p5D_Fsymbiotica-1"/>
</dbReference>
<dbReference type="InterPro" id="IPR013364">
    <property type="entry name" value="ATPase_plasmid-transfer_TraJ"/>
</dbReference>
<dbReference type="Gene3D" id="3.30.450.90">
    <property type="match status" value="1"/>
</dbReference>
<dbReference type="SUPFAM" id="SSF52540">
    <property type="entry name" value="P-loop containing nucleoside triphosphate hydrolases"/>
    <property type="match status" value="1"/>
</dbReference>
<name>A0A2Y9CKG6_9GAMM</name>
<evidence type="ECO:0000313" key="3">
    <source>
        <dbReference type="EMBL" id="AWK15480.1"/>
    </source>
</evidence>
<dbReference type="Pfam" id="PF00437">
    <property type="entry name" value="T2SSE"/>
    <property type="match status" value="1"/>
</dbReference>
<sequence length="399" mass="44685">MSADSLPPFDFSAGLTADTLRRFFTWCARHNVTDIHLQGGSPLIVGRYGRLVKASTFRLEDAQLTKLIDEIFTPEIKAMVKSGRGVDRALQLDGDADQRYGLSRGERLRFRANFIQVTAGRQELTMAVTLRLIPTHIPALESLDLEPDLLRHLLPHKGLILVCGETGSGKSTLLAAIYQYCCRLYTDRKIVTFEDPIEYILGTPENLLPPAQSQIGRDVGSFAEGLKLALRQAPDVIGVGEIRDRDTLIGAIACGQSGHLCLSTLHTHSPGETIPRAVLMFPAEMREAAARDLLDVLQVIVVQQLLRTTDGKRQAIREYLIFDEAVRRELACLNYAQWSHWIDSRLQAQQARLADKAWQLYPSEIKMQDLAPGNYRLSEIPENLPFVVASLQRSLRYRS</sequence>
<organism evidence="3 4">
    <name type="scientific">Candidatus Fukatsuia symbiotica</name>
    <dbReference type="NCBI Taxonomy" id="1878942"/>
    <lineage>
        <taxon>Bacteria</taxon>
        <taxon>Pseudomonadati</taxon>
        <taxon>Pseudomonadota</taxon>
        <taxon>Gammaproteobacteria</taxon>
        <taxon>Enterobacterales</taxon>
        <taxon>Yersiniaceae</taxon>
        <taxon>Candidatus Fukatsuia</taxon>
    </lineage>
</organism>
<evidence type="ECO:0000259" key="2">
    <source>
        <dbReference type="Pfam" id="PF00437"/>
    </source>
</evidence>
<comment type="similarity">
    <text evidence="1">Belongs to the GSP E family.</text>
</comment>
<dbReference type="Gene3D" id="3.40.50.300">
    <property type="entry name" value="P-loop containing nucleotide triphosphate hydrolases"/>
    <property type="match status" value="1"/>
</dbReference>
<dbReference type="GO" id="GO:0016887">
    <property type="term" value="F:ATP hydrolysis activity"/>
    <property type="evidence" value="ECO:0007669"/>
    <property type="project" value="InterPro"/>
</dbReference>
<proteinExistence type="inferred from homology"/>
<accession>A0A2Y9CKG6</accession>
<dbReference type="PROSITE" id="PS00675">
    <property type="entry name" value="SIGMA54_INTERACT_1"/>
    <property type="match status" value="1"/>
</dbReference>
<dbReference type="InterPro" id="IPR025662">
    <property type="entry name" value="Sigma_54_int_dom_ATP-bd_1"/>
</dbReference>
<evidence type="ECO:0000313" key="4">
    <source>
        <dbReference type="Proteomes" id="UP000261875"/>
    </source>
</evidence>
<dbReference type="PANTHER" id="PTHR30486">
    <property type="entry name" value="TWITCHING MOTILITY PROTEIN PILT"/>
    <property type="match status" value="1"/>
</dbReference>
<dbReference type="OrthoDB" id="6189814at2"/>
<dbReference type="AlphaFoldDB" id="A0A2Y9CKG6"/>
<feature type="domain" description="Bacterial type II secretion system protein E" evidence="2">
    <location>
        <begin position="106"/>
        <end position="315"/>
    </location>
</feature>
<dbReference type="RefSeq" id="WP_119797795.1">
    <property type="nucleotide sequence ID" value="NZ_CP021660.1"/>
</dbReference>
<keyword evidence="4" id="KW-1185">Reference proteome</keyword>
<gene>
    <name evidence="3" type="primary">traJ</name>
    <name evidence="3" type="ORF">CCS41_13650</name>
</gene>
<evidence type="ECO:0000256" key="1">
    <source>
        <dbReference type="ARBA" id="ARBA00006611"/>
    </source>
</evidence>
<geneLocation type="plasmid" evidence="4">
    <name>p5d_fsymbiotica-1</name>
</geneLocation>